<evidence type="ECO:0000256" key="2">
    <source>
        <dbReference type="ARBA" id="ARBA00022448"/>
    </source>
</evidence>
<keyword evidence="3 9" id="KW-1003">Cell membrane</keyword>
<dbReference type="GO" id="GO:0043952">
    <property type="term" value="P:protein transport by the Sec complex"/>
    <property type="evidence" value="ECO:0007669"/>
    <property type="project" value="UniProtKB-UniRule"/>
</dbReference>
<dbReference type="GO" id="GO:0006605">
    <property type="term" value="P:protein targeting"/>
    <property type="evidence" value="ECO:0007669"/>
    <property type="project" value="UniProtKB-UniRule"/>
</dbReference>
<organism evidence="11">
    <name type="scientific">Anaerolinea thermolimosa</name>
    <dbReference type="NCBI Taxonomy" id="229919"/>
    <lineage>
        <taxon>Bacteria</taxon>
        <taxon>Bacillati</taxon>
        <taxon>Chloroflexota</taxon>
        <taxon>Anaerolineae</taxon>
        <taxon>Anaerolineales</taxon>
        <taxon>Anaerolineaceae</taxon>
        <taxon>Anaerolinea</taxon>
    </lineage>
</organism>
<evidence type="ECO:0000259" key="10">
    <source>
        <dbReference type="Pfam" id="PF02355"/>
    </source>
</evidence>
<evidence type="ECO:0000256" key="8">
    <source>
        <dbReference type="ARBA" id="ARBA00023136"/>
    </source>
</evidence>
<dbReference type="Pfam" id="PF02355">
    <property type="entry name" value="SecD_SecF_C"/>
    <property type="match status" value="1"/>
</dbReference>
<feature type="transmembrane region" description="Helical" evidence="9">
    <location>
        <begin position="9"/>
        <end position="33"/>
    </location>
</feature>
<evidence type="ECO:0000256" key="6">
    <source>
        <dbReference type="ARBA" id="ARBA00022989"/>
    </source>
</evidence>
<feature type="transmembrane region" description="Helical" evidence="9">
    <location>
        <begin position="180"/>
        <end position="201"/>
    </location>
</feature>
<keyword evidence="5 9" id="KW-0653">Protein transport</keyword>
<dbReference type="InterPro" id="IPR005665">
    <property type="entry name" value="SecF_bac"/>
</dbReference>
<feature type="transmembrane region" description="Helical" evidence="9">
    <location>
        <begin position="243"/>
        <end position="261"/>
    </location>
</feature>
<keyword evidence="6 9" id="KW-1133">Transmembrane helix</keyword>
<dbReference type="PANTHER" id="PTHR30081:SF8">
    <property type="entry name" value="PROTEIN TRANSLOCASE SUBUNIT SECF"/>
    <property type="match status" value="1"/>
</dbReference>
<dbReference type="InterPro" id="IPR022645">
    <property type="entry name" value="SecD/SecF_bac"/>
</dbReference>
<dbReference type="GO" id="GO:0015450">
    <property type="term" value="F:protein-transporting ATPase activity"/>
    <property type="evidence" value="ECO:0007669"/>
    <property type="project" value="InterPro"/>
</dbReference>
<accession>A0A7C4KHQ6</accession>
<dbReference type="Gene3D" id="1.20.1640.10">
    <property type="entry name" value="Multidrug efflux transporter AcrB transmembrane domain"/>
    <property type="match status" value="1"/>
</dbReference>
<gene>
    <name evidence="9 11" type="primary">secF</name>
    <name evidence="11" type="ORF">ENT37_07800</name>
</gene>
<keyword evidence="2 9" id="KW-0813">Transport</keyword>
<dbReference type="GO" id="GO:0005886">
    <property type="term" value="C:plasma membrane"/>
    <property type="evidence" value="ECO:0007669"/>
    <property type="project" value="UniProtKB-SubCell"/>
</dbReference>
<comment type="subcellular location">
    <subcellularLocation>
        <location evidence="1 9">Cell membrane</location>
        <topology evidence="1 9">Multi-pass membrane protein</topology>
    </subcellularLocation>
</comment>
<comment type="function">
    <text evidence="9">Part of the Sec protein translocase complex. Interacts with the SecYEG preprotein conducting channel. SecDF uses the proton motive force (PMF) to complete protein translocation after the ATP-dependent function of SecA.</text>
</comment>
<feature type="transmembrane region" description="Helical" evidence="9">
    <location>
        <begin position="127"/>
        <end position="146"/>
    </location>
</feature>
<protein>
    <recommendedName>
        <fullName evidence="9">Protein-export membrane protein SecF</fullName>
    </recommendedName>
</protein>
<comment type="subunit">
    <text evidence="9">Forms a complex with SecD. Part of the essential Sec protein translocation apparatus which comprises SecA, SecYEG and auxiliary proteins SecDF. Other proteins may also be involved.</text>
</comment>
<dbReference type="SUPFAM" id="SSF82866">
    <property type="entry name" value="Multidrug efflux transporter AcrB transmembrane domain"/>
    <property type="match status" value="1"/>
</dbReference>
<name>A0A7C4KHQ6_9CHLR</name>
<evidence type="ECO:0000256" key="3">
    <source>
        <dbReference type="ARBA" id="ARBA00022475"/>
    </source>
</evidence>
<reference evidence="11" key="1">
    <citation type="journal article" date="2020" name="mSystems">
        <title>Genome- and Community-Level Interaction Insights into Carbon Utilization and Element Cycling Functions of Hydrothermarchaeota in Hydrothermal Sediment.</title>
        <authorList>
            <person name="Zhou Z."/>
            <person name="Liu Y."/>
            <person name="Xu W."/>
            <person name="Pan J."/>
            <person name="Luo Z.H."/>
            <person name="Li M."/>
        </authorList>
    </citation>
    <scope>NUCLEOTIDE SEQUENCE [LARGE SCALE GENOMIC DNA]</scope>
    <source>
        <strain evidence="11">SpSt-573</strain>
    </source>
</reference>
<dbReference type="Pfam" id="PF07549">
    <property type="entry name" value="Sec_GG"/>
    <property type="match status" value="1"/>
</dbReference>
<keyword evidence="7 9" id="KW-0811">Translocation</keyword>
<dbReference type="InterPro" id="IPR022646">
    <property type="entry name" value="SecD/SecF_CS"/>
</dbReference>
<evidence type="ECO:0000256" key="5">
    <source>
        <dbReference type="ARBA" id="ARBA00022927"/>
    </source>
</evidence>
<proteinExistence type="inferred from homology"/>
<evidence type="ECO:0000256" key="4">
    <source>
        <dbReference type="ARBA" id="ARBA00022692"/>
    </source>
</evidence>
<keyword evidence="8 9" id="KW-0472">Membrane</keyword>
<evidence type="ECO:0000256" key="7">
    <source>
        <dbReference type="ARBA" id="ARBA00023010"/>
    </source>
</evidence>
<feature type="domain" description="Protein export membrane protein SecD/SecF C-terminal" evidence="10">
    <location>
        <begin position="97"/>
        <end position="291"/>
    </location>
</feature>
<dbReference type="NCBIfam" id="TIGR00966">
    <property type="entry name" value="transloc_SecF"/>
    <property type="match status" value="1"/>
</dbReference>
<comment type="caution">
    <text evidence="11">The sequence shown here is derived from an EMBL/GenBank/DDBJ whole genome shotgun (WGS) entry which is preliminary data.</text>
</comment>
<dbReference type="EMBL" id="DSYK01000390">
    <property type="protein sequence ID" value="HGS21758.1"/>
    <property type="molecule type" value="Genomic_DNA"/>
</dbReference>
<evidence type="ECO:0000256" key="1">
    <source>
        <dbReference type="ARBA" id="ARBA00004651"/>
    </source>
</evidence>
<dbReference type="GO" id="GO:0065002">
    <property type="term" value="P:intracellular protein transmembrane transport"/>
    <property type="evidence" value="ECO:0007669"/>
    <property type="project" value="UniProtKB-UniRule"/>
</dbReference>
<dbReference type="PRINTS" id="PR01755">
    <property type="entry name" value="SECFTRNLCASE"/>
</dbReference>
<evidence type="ECO:0000256" key="9">
    <source>
        <dbReference type="HAMAP-Rule" id="MF_01464"/>
    </source>
</evidence>
<dbReference type="AlphaFoldDB" id="A0A7C4KHQ6"/>
<feature type="transmembrane region" description="Helical" evidence="9">
    <location>
        <begin position="153"/>
        <end position="174"/>
    </location>
</feature>
<sequence length="307" mass="33818">MLDILGKRYIFFGISLLLIVPGLIVMAIFGLPLSIDFKGGTLLEIQFASGNLPSTDQILSVYNDLGLTDAQVTTTSNGVMIIRSSFMSDELRATVVNELEKKVNDQITVRRFDSVGPTIGREVAGRAAIAVGAAAIAVIIYITFAFRGIPNAFRYGVCAVIAMLHDVLVVISLVSIGGQLFGWQVDALFLTALLSVIGFSVQDKVVVFDRIRENSMIYRKLDFEKLANHSIVQTLQRSINTQLMTVEYMLLALALFGGVTLREFAVILLVGLFMGTYSSIFIAAPTLVIWENGEWRRWFHRKNQAAA</sequence>
<feature type="transmembrane region" description="Helical" evidence="9">
    <location>
        <begin position="267"/>
        <end position="290"/>
    </location>
</feature>
<comment type="similarity">
    <text evidence="9">Belongs to the SecD/SecF family. SecF subfamily.</text>
</comment>
<dbReference type="PANTHER" id="PTHR30081">
    <property type="entry name" value="PROTEIN-EXPORT MEMBRANE PROTEIN SEC"/>
    <property type="match status" value="1"/>
</dbReference>
<keyword evidence="4 9" id="KW-0812">Transmembrane</keyword>
<dbReference type="HAMAP" id="MF_01464_B">
    <property type="entry name" value="SecF_B"/>
    <property type="match status" value="1"/>
</dbReference>
<dbReference type="InterPro" id="IPR022813">
    <property type="entry name" value="SecD/SecF_arch_bac"/>
</dbReference>
<evidence type="ECO:0000313" key="11">
    <source>
        <dbReference type="EMBL" id="HGS21758.1"/>
    </source>
</evidence>
<dbReference type="InterPro" id="IPR048634">
    <property type="entry name" value="SecD_SecF_C"/>
</dbReference>